<comment type="subunit">
    <text evidence="4 8">Homododecamer.</text>
</comment>
<evidence type="ECO:0000256" key="3">
    <source>
        <dbReference type="ARBA" id="ARBA00011037"/>
    </source>
</evidence>
<feature type="binding site" evidence="8">
    <location>
        <position position="87"/>
    </location>
    <ligand>
        <name>substrate</name>
    </ligand>
</feature>
<feature type="binding site" evidence="8">
    <location>
        <position position="74"/>
    </location>
    <ligand>
        <name>substrate</name>
    </ligand>
</feature>
<gene>
    <name evidence="8 9" type="primary">aroQ</name>
    <name evidence="9" type="ORF">WIS52_02250</name>
</gene>
<dbReference type="PANTHER" id="PTHR21272">
    <property type="entry name" value="CATABOLIC 3-DEHYDROQUINASE"/>
    <property type="match status" value="1"/>
</dbReference>
<evidence type="ECO:0000256" key="2">
    <source>
        <dbReference type="ARBA" id="ARBA00004902"/>
    </source>
</evidence>
<dbReference type="PIRSF" id="PIRSF001399">
    <property type="entry name" value="DHquinase_II"/>
    <property type="match status" value="1"/>
</dbReference>
<dbReference type="InterPro" id="IPR018509">
    <property type="entry name" value="DHquinase_II_CS"/>
</dbReference>
<comment type="catalytic activity">
    <reaction evidence="1 8">
        <text>3-dehydroquinate = 3-dehydroshikimate + H2O</text>
        <dbReference type="Rhea" id="RHEA:21096"/>
        <dbReference type="ChEBI" id="CHEBI:15377"/>
        <dbReference type="ChEBI" id="CHEBI:16630"/>
        <dbReference type="ChEBI" id="CHEBI:32364"/>
        <dbReference type="EC" id="4.2.1.10"/>
    </reaction>
</comment>
<comment type="similarity">
    <text evidence="3 8">Belongs to the type-II 3-dehydroquinase family.</text>
</comment>
<comment type="pathway">
    <text evidence="2 8">Metabolic intermediate biosynthesis; chorismate biosynthesis; chorismate from D-erythrose 4-phosphate and phosphoenolpyruvate: step 3/7.</text>
</comment>
<dbReference type="RefSeq" id="WP_349296365.1">
    <property type="nucleotide sequence ID" value="NZ_JBEDNQ010000001.1"/>
</dbReference>
<keyword evidence="7 8" id="KW-0456">Lyase</keyword>
<dbReference type="Gene3D" id="3.40.50.9100">
    <property type="entry name" value="Dehydroquinase, class II"/>
    <property type="match status" value="1"/>
</dbReference>
<reference evidence="9 10" key="1">
    <citation type="submission" date="2024-03" db="EMBL/GenBank/DDBJ databases">
        <title>Draft genome sequence of Pseudonocardia nematodicida JCM 31783.</title>
        <authorList>
            <person name="Butdee W."/>
            <person name="Duangmal K."/>
        </authorList>
    </citation>
    <scope>NUCLEOTIDE SEQUENCE [LARGE SCALE GENOMIC DNA]</scope>
    <source>
        <strain evidence="9 10">JCM 31783</strain>
    </source>
</reference>
<dbReference type="PANTHER" id="PTHR21272:SF3">
    <property type="entry name" value="CATABOLIC 3-DEHYDROQUINASE"/>
    <property type="match status" value="1"/>
</dbReference>
<organism evidence="9 10">
    <name type="scientific">Pseudonocardia nematodicida</name>
    <dbReference type="NCBI Taxonomy" id="1206997"/>
    <lineage>
        <taxon>Bacteria</taxon>
        <taxon>Bacillati</taxon>
        <taxon>Actinomycetota</taxon>
        <taxon>Actinomycetes</taxon>
        <taxon>Pseudonocardiales</taxon>
        <taxon>Pseudonocardiaceae</taxon>
        <taxon>Pseudonocardia</taxon>
    </lineage>
</organism>
<accession>A0ABV1K4A9</accession>
<evidence type="ECO:0000313" key="10">
    <source>
        <dbReference type="Proteomes" id="UP001494902"/>
    </source>
</evidence>
<dbReference type="Pfam" id="PF01220">
    <property type="entry name" value="DHquinase_II"/>
    <property type="match status" value="1"/>
</dbReference>
<feature type="site" description="Transition state stabilizer" evidence="8">
    <location>
        <position position="18"/>
    </location>
</feature>
<keyword evidence="10" id="KW-1185">Reference proteome</keyword>
<feature type="binding site" evidence="8">
    <location>
        <begin position="101"/>
        <end position="102"/>
    </location>
    <ligand>
        <name>substrate</name>
    </ligand>
</feature>
<dbReference type="GO" id="GO:0003855">
    <property type="term" value="F:3-dehydroquinate dehydratase activity"/>
    <property type="evidence" value="ECO:0007669"/>
    <property type="project" value="UniProtKB-EC"/>
</dbReference>
<evidence type="ECO:0000313" key="9">
    <source>
        <dbReference type="EMBL" id="MEQ3549280.1"/>
    </source>
</evidence>
<comment type="caution">
    <text evidence="8">Lacks conserved residue(s) required for the propagation of feature annotation.</text>
</comment>
<comment type="function">
    <text evidence="8">Catalyzes a trans-dehydration via an enolate intermediate.</text>
</comment>
<dbReference type="SUPFAM" id="SSF52304">
    <property type="entry name" value="Type II 3-dehydroquinate dehydratase"/>
    <property type="match status" value="1"/>
</dbReference>
<protein>
    <recommendedName>
        <fullName evidence="5 8">3-dehydroquinate dehydratase</fullName>
        <shortName evidence="8">3-dehydroquinase</shortName>
        <ecNumber evidence="5 8">4.2.1.10</ecNumber>
    </recommendedName>
    <alternativeName>
        <fullName evidence="8">Type II DHQase</fullName>
    </alternativeName>
</protein>
<feature type="binding site" evidence="8">
    <location>
        <position position="111"/>
    </location>
    <ligand>
        <name>substrate</name>
    </ligand>
</feature>
<evidence type="ECO:0000256" key="4">
    <source>
        <dbReference type="ARBA" id="ARBA00011193"/>
    </source>
</evidence>
<dbReference type="EMBL" id="JBEDNQ010000001">
    <property type="protein sequence ID" value="MEQ3549280.1"/>
    <property type="molecule type" value="Genomic_DNA"/>
</dbReference>
<sequence>MKPVAVLNGPNLNLLGLREPAIYGHDTLDDAEALTRGAAAEVGLEIEFHQSNHEGVLVDLIQAARTGASGIIINPAGFTTTSVAILDSLLASELPVIEVHVTNIHRREEFRQHSFVSKAAQAVIAGAGIQGYDLAVRRMATIALRDR</sequence>
<evidence type="ECO:0000256" key="8">
    <source>
        <dbReference type="HAMAP-Rule" id="MF_00169"/>
    </source>
</evidence>
<evidence type="ECO:0000256" key="5">
    <source>
        <dbReference type="ARBA" id="ARBA00012060"/>
    </source>
</evidence>
<keyword evidence="8" id="KW-0028">Amino-acid biosynthesis</keyword>
<dbReference type="NCBIfam" id="NF003806">
    <property type="entry name" value="PRK05395.1-3"/>
    <property type="match status" value="1"/>
</dbReference>
<dbReference type="CDD" id="cd00466">
    <property type="entry name" value="DHQase_II"/>
    <property type="match status" value="1"/>
</dbReference>
<dbReference type="NCBIfam" id="NF003805">
    <property type="entry name" value="PRK05395.1-2"/>
    <property type="match status" value="1"/>
</dbReference>
<dbReference type="NCBIfam" id="TIGR01088">
    <property type="entry name" value="aroQ"/>
    <property type="match status" value="1"/>
</dbReference>
<keyword evidence="6 8" id="KW-0057">Aromatic amino acid biosynthesis</keyword>
<dbReference type="PROSITE" id="PS01029">
    <property type="entry name" value="DEHYDROQUINASE_II"/>
    <property type="match status" value="1"/>
</dbReference>
<proteinExistence type="inferred from homology"/>
<dbReference type="EC" id="4.2.1.10" evidence="5 8"/>
<dbReference type="InterPro" id="IPR036441">
    <property type="entry name" value="DHquinase_II_sf"/>
</dbReference>
<evidence type="ECO:0000256" key="7">
    <source>
        <dbReference type="ARBA" id="ARBA00023239"/>
    </source>
</evidence>
<dbReference type="NCBIfam" id="NF003807">
    <property type="entry name" value="PRK05395.1-4"/>
    <property type="match status" value="1"/>
</dbReference>
<comment type="caution">
    <text evidence="9">The sequence shown here is derived from an EMBL/GenBank/DDBJ whole genome shotgun (WGS) entry which is preliminary data.</text>
</comment>
<feature type="active site" description="Proton donor" evidence="8">
    <location>
        <position position="100"/>
    </location>
</feature>
<evidence type="ECO:0000256" key="1">
    <source>
        <dbReference type="ARBA" id="ARBA00001864"/>
    </source>
</evidence>
<dbReference type="InterPro" id="IPR001874">
    <property type="entry name" value="DHquinase_II"/>
</dbReference>
<name>A0ABV1K4A9_9PSEU</name>
<feature type="active site" description="Proton acceptor" evidence="8">
    <location>
        <position position="23"/>
    </location>
</feature>
<evidence type="ECO:0000256" key="6">
    <source>
        <dbReference type="ARBA" id="ARBA00023141"/>
    </source>
</evidence>
<dbReference type="Proteomes" id="UP001494902">
    <property type="component" value="Unassembled WGS sequence"/>
</dbReference>
<dbReference type="HAMAP" id="MF_00169">
    <property type="entry name" value="AroQ"/>
    <property type="match status" value="1"/>
</dbReference>